<dbReference type="PANTHER" id="PTHR15341:SF3">
    <property type="entry name" value="NUCLEAR NUCLEIC ACID-BINDING PROTEIN C1D"/>
    <property type="match status" value="1"/>
</dbReference>
<evidence type="ECO:0000256" key="5">
    <source>
        <dbReference type="ARBA" id="ARBA00023242"/>
    </source>
</evidence>
<comment type="subcellular location">
    <subcellularLocation>
        <location evidence="1 6">Nucleus</location>
    </subcellularLocation>
</comment>
<dbReference type="GO" id="GO:0010468">
    <property type="term" value="P:regulation of gene expression"/>
    <property type="evidence" value="ECO:0007669"/>
    <property type="project" value="TreeGrafter"/>
</dbReference>
<keyword evidence="9" id="KW-1185">Reference proteome</keyword>
<keyword evidence="5 6" id="KW-0539">Nucleus</keyword>
<organism evidence="8 9">
    <name type="scientific">Lithohypha guttulata</name>
    <dbReference type="NCBI Taxonomy" id="1690604"/>
    <lineage>
        <taxon>Eukaryota</taxon>
        <taxon>Fungi</taxon>
        <taxon>Dikarya</taxon>
        <taxon>Ascomycota</taxon>
        <taxon>Pezizomycotina</taxon>
        <taxon>Eurotiomycetes</taxon>
        <taxon>Chaetothyriomycetidae</taxon>
        <taxon>Chaetothyriales</taxon>
        <taxon>Trichomeriaceae</taxon>
        <taxon>Lithohypha</taxon>
    </lineage>
</organism>
<keyword evidence="3 6" id="KW-0698">rRNA processing</keyword>
<comment type="similarity">
    <text evidence="2 6">Belongs to the C1D family.</text>
</comment>
<dbReference type="GO" id="GO:0000460">
    <property type="term" value="P:maturation of 5.8S rRNA"/>
    <property type="evidence" value="ECO:0007669"/>
    <property type="project" value="TreeGrafter"/>
</dbReference>
<evidence type="ECO:0000313" key="8">
    <source>
        <dbReference type="EMBL" id="KAK5084503.1"/>
    </source>
</evidence>
<evidence type="ECO:0000313" key="9">
    <source>
        <dbReference type="Proteomes" id="UP001309876"/>
    </source>
</evidence>
<dbReference type="GO" id="GO:0003677">
    <property type="term" value="F:DNA binding"/>
    <property type="evidence" value="ECO:0007669"/>
    <property type="project" value="TreeGrafter"/>
</dbReference>
<feature type="region of interest" description="Disordered" evidence="7">
    <location>
        <begin position="185"/>
        <end position="256"/>
    </location>
</feature>
<dbReference type="InterPro" id="IPR007146">
    <property type="entry name" value="Sas10/Utp3/C1D"/>
</dbReference>
<accession>A0AAN7SZI9</accession>
<dbReference type="GO" id="GO:0003723">
    <property type="term" value="F:RNA binding"/>
    <property type="evidence" value="ECO:0007669"/>
    <property type="project" value="UniProtKB-UniRule"/>
</dbReference>
<evidence type="ECO:0000256" key="2">
    <source>
        <dbReference type="ARBA" id="ARBA00009154"/>
    </source>
</evidence>
<dbReference type="InterPro" id="IPR011082">
    <property type="entry name" value="Exosome-assoc_fac/DNA_repair"/>
</dbReference>
<dbReference type="Pfam" id="PF04000">
    <property type="entry name" value="Sas10_Utp3"/>
    <property type="match status" value="1"/>
</dbReference>
<dbReference type="GO" id="GO:0000178">
    <property type="term" value="C:exosome (RNase complex)"/>
    <property type="evidence" value="ECO:0007669"/>
    <property type="project" value="TreeGrafter"/>
</dbReference>
<evidence type="ECO:0000256" key="4">
    <source>
        <dbReference type="ARBA" id="ARBA00022884"/>
    </source>
</evidence>
<dbReference type="PANTHER" id="PTHR15341">
    <property type="entry name" value="SUN-COR STEROID HORMONE RECEPTOR CO-REPRESSOR"/>
    <property type="match status" value="1"/>
</dbReference>
<dbReference type="GO" id="GO:0005730">
    <property type="term" value="C:nucleolus"/>
    <property type="evidence" value="ECO:0007669"/>
    <property type="project" value="TreeGrafter"/>
</dbReference>
<evidence type="ECO:0000256" key="3">
    <source>
        <dbReference type="ARBA" id="ARBA00022552"/>
    </source>
</evidence>
<comment type="function">
    <text evidence="6">Required for exosome-dependent processing of pre-rRNA and small nucleolar RNA (snRNA) precursors. Involved in processing of 35S pre-rRNA at the A0, A1 and A2 sites.</text>
</comment>
<keyword evidence="4 6" id="KW-0694">RNA-binding</keyword>
<protein>
    <recommendedName>
        <fullName evidence="6">Exosome complex protein</fullName>
    </recommendedName>
</protein>
<proteinExistence type="inferred from homology"/>
<evidence type="ECO:0000256" key="6">
    <source>
        <dbReference type="RuleBase" id="RU368003"/>
    </source>
</evidence>
<dbReference type="Proteomes" id="UP001309876">
    <property type="component" value="Unassembled WGS sequence"/>
</dbReference>
<comment type="caution">
    <text evidence="8">The sequence shown here is derived from an EMBL/GenBank/DDBJ whole genome shotgun (WGS) entry which is preliminary data.</text>
</comment>
<dbReference type="AlphaFoldDB" id="A0AAN7SZI9"/>
<dbReference type="EMBL" id="JAVRRJ010000005">
    <property type="protein sequence ID" value="KAK5084503.1"/>
    <property type="molecule type" value="Genomic_DNA"/>
</dbReference>
<reference evidence="8 9" key="1">
    <citation type="submission" date="2023-08" db="EMBL/GenBank/DDBJ databases">
        <title>Black Yeasts Isolated from many extreme environments.</title>
        <authorList>
            <person name="Coleine C."/>
            <person name="Stajich J.E."/>
            <person name="Selbmann L."/>
        </authorList>
    </citation>
    <scope>NUCLEOTIDE SEQUENCE [LARGE SCALE GENOMIC DNA]</scope>
    <source>
        <strain evidence="8 9">CCFEE 5910</strain>
    </source>
</reference>
<sequence>MDSVTLLESLDNVDADLESLEAVLKPILDDSLHSATRKLPILDRAKLNVTVVYAIESLLFSYLKINGVDPKDHPVWKELARVKQYFSKVKEAEEKHTKPAMTLNKQAAARMIQHSLAGNGNADMAKRAEELKKLIIAKKLRKVSTASPVSASIDASPSTPALPVTPLEAAQTAELLASVAKEIEMQDQEGSEEGEIDETPKMQHPLPSRPSLDLTQDQASLKKRKHPDFQTNGSTSLSKSEKKARKKAKKDARNTG</sequence>
<evidence type="ECO:0000256" key="7">
    <source>
        <dbReference type="SAM" id="MobiDB-lite"/>
    </source>
</evidence>
<feature type="compositionally biased region" description="Acidic residues" evidence="7">
    <location>
        <begin position="185"/>
        <end position="197"/>
    </location>
</feature>
<evidence type="ECO:0000256" key="1">
    <source>
        <dbReference type="ARBA" id="ARBA00004123"/>
    </source>
</evidence>
<name>A0AAN7SZI9_9EURO</name>
<gene>
    <name evidence="8" type="ORF">LTR05_005580</name>
</gene>